<evidence type="ECO:0000313" key="10">
    <source>
        <dbReference type="EMBL" id="MCK8479624.1"/>
    </source>
</evidence>
<dbReference type="SMART" id="SM00028">
    <property type="entry name" value="TPR"/>
    <property type="match status" value="5"/>
</dbReference>
<keyword evidence="3" id="KW-0677">Repeat</keyword>
<keyword evidence="11" id="KW-1185">Reference proteome</keyword>
<comment type="subcellular location">
    <subcellularLocation>
        <location evidence="1">Cytoplasm</location>
    </subcellularLocation>
</comment>
<evidence type="ECO:0000256" key="1">
    <source>
        <dbReference type="ARBA" id="ARBA00004496"/>
    </source>
</evidence>
<reference evidence="10" key="1">
    <citation type="submission" date="2022-04" db="EMBL/GenBank/DDBJ databases">
        <authorList>
            <person name="Ren T."/>
        </authorList>
    </citation>
    <scope>NUCLEOTIDE SEQUENCE</scope>
    <source>
        <strain evidence="10">F63249</strain>
    </source>
</reference>
<comment type="caution">
    <text evidence="10">The sequence shown here is derived from an EMBL/GenBank/DDBJ whole genome shotgun (WGS) entry which is preliminary data.</text>
</comment>
<dbReference type="InterPro" id="IPR019734">
    <property type="entry name" value="TPR_rpt"/>
</dbReference>
<proteinExistence type="inferred from homology"/>
<dbReference type="RefSeq" id="WP_248411905.1">
    <property type="nucleotide sequence ID" value="NZ_JALPQF010000002.1"/>
</dbReference>
<dbReference type="Pfam" id="PF13181">
    <property type="entry name" value="TPR_8"/>
    <property type="match status" value="2"/>
</dbReference>
<comment type="similarity">
    <text evidence="5">Belongs to the Rap family.</text>
</comment>
<dbReference type="SUPFAM" id="SSF48452">
    <property type="entry name" value="TPR-like"/>
    <property type="match status" value="3"/>
</dbReference>
<keyword evidence="7" id="KW-0472">Membrane</keyword>
<evidence type="ECO:0000256" key="2">
    <source>
        <dbReference type="ARBA" id="ARBA00022490"/>
    </source>
</evidence>
<keyword evidence="2" id="KW-0963">Cytoplasm</keyword>
<dbReference type="Gene3D" id="1.10.10.10">
    <property type="entry name" value="Winged helix-like DNA-binding domain superfamily/Winged helix DNA-binding domain"/>
    <property type="match status" value="1"/>
</dbReference>
<dbReference type="PROSITE" id="PS50005">
    <property type="entry name" value="TPR"/>
    <property type="match status" value="1"/>
</dbReference>
<dbReference type="EMBL" id="JALPQF010000002">
    <property type="protein sequence ID" value="MCK8479624.1"/>
    <property type="molecule type" value="Genomic_DNA"/>
</dbReference>
<feature type="chain" id="PRO_5045130434" evidence="8">
    <location>
        <begin position="21"/>
        <end position="618"/>
    </location>
</feature>
<evidence type="ECO:0000256" key="5">
    <source>
        <dbReference type="ARBA" id="ARBA00038253"/>
    </source>
</evidence>
<feature type="repeat" description="TPR" evidence="6">
    <location>
        <begin position="200"/>
        <end position="233"/>
    </location>
</feature>
<dbReference type="PANTHER" id="PTHR46630:SF1">
    <property type="entry name" value="TETRATRICOPEPTIDE REPEAT PROTEIN 29"/>
    <property type="match status" value="1"/>
</dbReference>
<keyword evidence="7" id="KW-1133">Transmembrane helix</keyword>
<accession>A0ABT0H5F7</accession>
<dbReference type="SMART" id="SM00421">
    <property type="entry name" value="HTH_LUXR"/>
    <property type="match status" value="1"/>
</dbReference>
<name>A0ABT0H5F7_9FLAO</name>
<sequence>MKLQNWCLLLLLLVISALKAQTKDHDSLLQILKSQEGLEKLKTLEQLYTSIRFKDMNKAKDYAIEALQLSESLNDDLGIATASYRMGSLMKRVNLDSALYHYDKAQKFAVKANNRELEGFIYGGMSDAKRLKGEYDKALELTNKSMDISRELNDWLNVSISLQNKSSIYRNKGNYTLAYQNSIAAQKIMDTISGQALRKADLLKDIGEIEYHRANYDDAITNYKNALSVYEAEEDFEFGAMTLNRIANSYIALKSFDNAKQFAEKAGKISKEKGMTNNYNISQINLGIILNETGNYKQAKSIIEQTLKSFREEQNINAIYSTLLVLGQIYDNMKSYDQAEAYYNEGLLIADTINAPRESQEFYLYKSKLNFNRGQFKQAYLDQEQFIKLKDSLSEVNNERNIEELITIYETEKKEKELALQKTEIEVLRQQEVISKNRQRLLGIGSLLLALFAGALIYGLRQKMKRNKLEREKLDVALEFKEKELTTHALHLAHKNEVLLELKSQLKELKSNPENSRNYQKVINTINLDINNDQNWEQFRTYFEEVHKDFNSKVMRAYPEVSANDLRLMSLLKMNLSSKEIANILNISTEGVKKARYRLRKKLNLSTEDSLQELVIEL</sequence>
<keyword evidence="7" id="KW-0812">Transmembrane</keyword>
<keyword evidence="8" id="KW-0732">Signal</keyword>
<dbReference type="InterPro" id="IPR000792">
    <property type="entry name" value="Tscrpt_reg_LuxR_C"/>
</dbReference>
<dbReference type="PANTHER" id="PTHR46630">
    <property type="entry name" value="TETRATRICOPEPTIDE REPEAT PROTEIN 29"/>
    <property type="match status" value="1"/>
</dbReference>
<dbReference type="Proteomes" id="UP001203687">
    <property type="component" value="Unassembled WGS sequence"/>
</dbReference>
<feature type="domain" description="HTH luxR-type" evidence="9">
    <location>
        <begin position="558"/>
        <end position="618"/>
    </location>
</feature>
<dbReference type="SUPFAM" id="SSF46894">
    <property type="entry name" value="C-terminal effector domain of the bipartite response regulators"/>
    <property type="match status" value="1"/>
</dbReference>
<feature type="transmembrane region" description="Helical" evidence="7">
    <location>
        <begin position="441"/>
        <end position="460"/>
    </location>
</feature>
<organism evidence="10 11">
    <name type="scientific">Psychroserpens algicola</name>
    <dbReference type="NCBI Taxonomy" id="1719034"/>
    <lineage>
        <taxon>Bacteria</taxon>
        <taxon>Pseudomonadati</taxon>
        <taxon>Bacteroidota</taxon>
        <taxon>Flavobacteriia</taxon>
        <taxon>Flavobacteriales</taxon>
        <taxon>Flavobacteriaceae</taxon>
        <taxon>Psychroserpens</taxon>
    </lineage>
</organism>
<dbReference type="InterPro" id="IPR051476">
    <property type="entry name" value="Bac_ResReg_Asp_Phosphatase"/>
</dbReference>
<evidence type="ECO:0000256" key="8">
    <source>
        <dbReference type="SAM" id="SignalP"/>
    </source>
</evidence>
<evidence type="ECO:0000256" key="4">
    <source>
        <dbReference type="ARBA" id="ARBA00022803"/>
    </source>
</evidence>
<gene>
    <name evidence="10" type="ORF">MUY34_03270</name>
</gene>
<feature type="signal peptide" evidence="8">
    <location>
        <begin position="1"/>
        <end position="20"/>
    </location>
</feature>
<evidence type="ECO:0000256" key="7">
    <source>
        <dbReference type="SAM" id="Phobius"/>
    </source>
</evidence>
<dbReference type="InterPro" id="IPR011990">
    <property type="entry name" value="TPR-like_helical_dom_sf"/>
</dbReference>
<evidence type="ECO:0000256" key="3">
    <source>
        <dbReference type="ARBA" id="ARBA00022737"/>
    </source>
</evidence>
<dbReference type="Gene3D" id="1.25.40.10">
    <property type="entry name" value="Tetratricopeptide repeat domain"/>
    <property type="match status" value="3"/>
</dbReference>
<dbReference type="InterPro" id="IPR016032">
    <property type="entry name" value="Sig_transdc_resp-reg_C-effctor"/>
</dbReference>
<protein>
    <submittedName>
        <fullName evidence="10">Tetratricopeptide repeat protein</fullName>
    </submittedName>
</protein>
<dbReference type="InterPro" id="IPR036388">
    <property type="entry name" value="WH-like_DNA-bd_sf"/>
</dbReference>
<evidence type="ECO:0000313" key="11">
    <source>
        <dbReference type="Proteomes" id="UP001203687"/>
    </source>
</evidence>
<evidence type="ECO:0000256" key="6">
    <source>
        <dbReference type="PROSITE-ProRule" id="PRU00339"/>
    </source>
</evidence>
<keyword evidence="4 6" id="KW-0802">TPR repeat</keyword>
<evidence type="ECO:0000259" key="9">
    <source>
        <dbReference type="SMART" id="SM00421"/>
    </source>
</evidence>